<accession>A0A2X2BYC5</accession>
<evidence type="ECO:0000313" key="2">
    <source>
        <dbReference type="EMBL" id="SPY99993.1"/>
    </source>
</evidence>
<organism evidence="2 3">
    <name type="scientific">Pseudomonas luteola</name>
    <dbReference type="NCBI Taxonomy" id="47886"/>
    <lineage>
        <taxon>Bacteria</taxon>
        <taxon>Pseudomonadati</taxon>
        <taxon>Pseudomonadota</taxon>
        <taxon>Gammaproteobacteria</taxon>
        <taxon>Pseudomonadales</taxon>
        <taxon>Pseudomonadaceae</taxon>
        <taxon>Pseudomonas</taxon>
    </lineage>
</organism>
<evidence type="ECO:0000313" key="1">
    <source>
        <dbReference type="EMBL" id="MBH3440907.1"/>
    </source>
</evidence>
<dbReference type="Proteomes" id="UP000638986">
    <property type="component" value="Unassembled WGS sequence"/>
</dbReference>
<evidence type="ECO:0000313" key="3">
    <source>
        <dbReference type="Proteomes" id="UP000250443"/>
    </source>
</evidence>
<dbReference type="Proteomes" id="UP000250443">
    <property type="component" value="Unassembled WGS sequence"/>
</dbReference>
<reference evidence="2 3" key="1">
    <citation type="submission" date="2018-06" db="EMBL/GenBank/DDBJ databases">
        <authorList>
            <consortium name="Pathogen Informatics"/>
            <person name="Doyle S."/>
        </authorList>
    </citation>
    <scope>NUCLEOTIDE SEQUENCE [LARGE SCALE GENOMIC DNA]</scope>
    <source>
        <strain evidence="2 3">NCTC11842</strain>
    </source>
</reference>
<protein>
    <submittedName>
        <fullName evidence="2">Uncharacterized protein</fullName>
    </submittedName>
</protein>
<name>A0A2X2BYC5_PSELU</name>
<reference evidence="1 4" key="2">
    <citation type="submission" date="2020-11" db="EMBL/GenBank/DDBJ databases">
        <title>Enhanced detection system for hospital associated transmission using whole genome sequencing surveillance.</title>
        <authorList>
            <person name="Harrison L.H."/>
            <person name="Van Tyne D."/>
            <person name="Marsh J.W."/>
            <person name="Griffith M.P."/>
            <person name="Snyder D.J."/>
            <person name="Cooper V.S."/>
            <person name="Mustapha M."/>
        </authorList>
    </citation>
    <scope>NUCLEOTIDE SEQUENCE [LARGE SCALE GENOMIC DNA]</scope>
    <source>
        <strain evidence="1 4">PSB00013</strain>
    </source>
</reference>
<dbReference type="EMBL" id="UAUF01000002">
    <property type="protein sequence ID" value="SPY99993.1"/>
    <property type="molecule type" value="Genomic_DNA"/>
</dbReference>
<dbReference type="EMBL" id="JADTXM010000015">
    <property type="protein sequence ID" value="MBH3440907.1"/>
    <property type="molecule type" value="Genomic_DNA"/>
</dbReference>
<gene>
    <name evidence="1" type="ORF">I5Q09_19680</name>
    <name evidence="2" type="ORF">NCTC11842_00138</name>
</gene>
<dbReference type="AlphaFoldDB" id="A0A2X2BYC5"/>
<sequence>MNTYSPDSFEKLSELLVERARSLGASGFSIHSEVISLETSMDSCGPVTWALVLHADAMTRLAGIAPPNATNILPVTCVVNPAAPFGNEAISQPGALAMSVALNWLDSALEHAICLGMHAYNYSPAEWLNLPEAQRVVPLEPYITDLQENWITESTDNVAPNQLVDAWPQLYDHDRLEAIMSNRGTLGTSSRALNFPSLR</sequence>
<dbReference type="RefSeq" id="WP_146766013.1">
    <property type="nucleotide sequence ID" value="NZ_JAAMQY010000010.1"/>
</dbReference>
<proteinExistence type="predicted"/>
<evidence type="ECO:0000313" key="4">
    <source>
        <dbReference type="Proteomes" id="UP000638986"/>
    </source>
</evidence>